<protein>
    <recommendedName>
        <fullName evidence="1">Putative regulatory protein FmdB zinc ribbon domain-containing protein</fullName>
    </recommendedName>
</protein>
<accession>A0A0F9FI47</accession>
<evidence type="ECO:0000313" key="2">
    <source>
        <dbReference type="EMBL" id="KKL50757.1"/>
    </source>
</evidence>
<proteinExistence type="predicted"/>
<gene>
    <name evidence="2" type="ORF">LCGC14_2302320</name>
</gene>
<dbReference type="InterPro" id="IPR013429">
    <property type="entry name" value="Regulatory_FmdB_Zinc_ribbon"/>
</dbReference>
<feature type="non-terminal residue" evidence="2">
    <location>
        <position position="56"/>
    </location>
</feature>
<name>A0A0F9FI47_9ZZZZ</name>
<dbReference type="EMBL" id="LAZR01032483">
    <property type="protein sequence ID" value="KKL50757.1"/>
    <property type="molecule type" value="Genomic_DNA"/>
</dbReference>
<dbReference type="SMART" id="SM00834">
    <property type="entry name" value="CxxC_CXXC_SSSS"/>
    <property type="match status" value="1"/>
</dbReference>
<reference evidence="2" key="1">
    <citation type="journal article" date="2015" name="Nature">
        <title>Complex archaea that bridge the gap between prokaryotes and eukaryotes.</title>
        <authorList>
            <person name="Spang A."/>
            <person name="Saw J.H."/>
            <person name="Jorgensen S.L."/>
            <person name="Zaremba-Niedzwiedzka K."/>
            <person name="Martijn J."/>
            <person name="Lind A.E."/>
            <person name="van Eijk R."/>
            <person name="Schleper C."/>
            <person name="Guy L."/>
            <person name="Ettema T.J."/>
        </authorList>
    </citation>
    <scope>NUCLEOTIDE SEQUENCE</scope>
</reference>
<organism evidence="2">
    <name type="scientific">marine sediment metagenome</name>
    <dbReference type="NCBI Taxonomy" id="412755"/>
    <lineage>
        <taxon>unclassified sequences</taxon>
        <taxon>metagenomes</taxon>
        <taxon>ecological metagenomes</taxon>
    </lineage>
</organism>
<dbReference type="NCBIfam" id="TIGR02605">
    <property type="entry name" value="CxxC_CxxC_SSSS"/>
    <property type="match status" value="1"/>
</dbReference>
<comment type="caution">
    <text evidence="2">The sequence shown here is derived from an EMBL/GenBank/DDBJ whole genome shotgun (WGS) entry which is preliminary data.</text>
</comment>
<dbReference type="AlphaFoldDB" id="A0A0F9FI47"/>
<feature type="domain" description="Putative regulatory protein FmdB zinc ribbon" evidence="1">
    <location>
        <begin position="1"/>
        <end position="40"/>
    </location>
</feature>
<evidence type="ECO:0000259" key="1">
    <source>
        <dbReference type="SMART" id="SM00834"/>
    </source>
</evidence>
<sequence>MPIYEYRCECGNEVEVRLSCEEADQSQACGCGEVMQRKMSVSSFVMKQTGNGMVLD</sequence>